<reference evidence="1" key="2">
    <citation type="journal article" date="2015" name="Fish Shellfish Immunol.">
        <title>Early steps in the European eel (Anguilla anguilla)-Vibrio vulnificus interaction in the gills: Role of the RtxA13 toxin.</title>
        <authorList>
            <person name="Callol A."/>
            <person name="Pajuelo D."/>
            <person name="Ebbesson L."/>
            <person name="Teles M."/>
            <person name="MacKenzie S."/>
            <person name="Amaro C."/>
        </authorList>
    </citation>
    <scope>NUCLEOTIDE SEQUENCE</scope>
</reference>
<accession>A0A0E9WXS4</accession>
<reference evidence="1" key="1">
    <citation type="submission" date="2014-11" db="EMBL/GenBank/DDBJ databases">
        <authorList>
            <person name="Amaro Gonzalez C."/>
        </authorList>
    </citation>
    <scope>NUCLEOTIDE SEQUENCE</scope>
</reference>
<sequence>MVILDSCAKFVIKIQLRYFPCFLKPTFISYLEFPCIFKDTSKFHIGDKGHYRNCVSKLTCSS</sequence>
<organism evidence="1">
    <name type="scientific">Anguilla anguilla</name>
    <name type="common">European freshwater eel</name>
    <name type="synonym">Muraena anguilla</name>
    <dbReference type="NCBI Taxonomy" id="7936"/>
    <lineage>
        <taxon>Eukaryota</taxon>
        <taxon>Metazoa</taxon>
        <taxon>Chordata</taxon>
        <taxon>Craniata</taxon>
        <taxon>Vertebrata</taxon>
        <taxon>Euteleostomi</taxon>
        <taxon>Actinopterygii</taxon>
        <taxon>Neopterygii</taxon>
        <taxon>Teleostei</taxon>
        <taxon>Anguilliformes</taxon>
        <taxon>Anguillidae</taxon>
        <taxon>Anguilla</taxon>
    </lineage>
</organism>
<name>A0A0E9WXS4_ANGAN</name>
<proteinExistence type="predicted"/>
<protein>
    <submittedName>
        <fullName evidence="1">Uncharacterized protein</fullName>
    </submittedName>
</protein>
<evidence type="ECO:0000313" key="1">
    <source>
        <dbReference type="EMBL" id="JAH95292.1"/>
    </source>
</evidence>
<dbReference type="AlphaFoldDB" id="A0A0E9WXS4"/>
<dbReference type="EMBL" id="GBXM01013285">
    <property type="protein sequence ID" value="JAH95292.1"/>
    <property type="molecule type" value="Transcribed_RNA"/>
</dbReference>